<comment type="similarity">
    <text evidence="1">Belongs to the phosphatase 2A regulatory subunit B56 family.</text>
</comment>
<dbReference type="GO" id="GO:0000159">
    <property type="term" value="C:protein phosphatase type 2A complex"/>
    <property type="evidence" value="ECO:0007669"/>
    <property type="project" value="InterPro"/>
</dbReference>
<dbReference type="WBParaSite" id="MhA1_Contig2734.frz3.gene4">
    <property type="protein sequence ID" value="MhA1_Contig2734.frz3.gene4"/>
    <property type="gene ID" value="MhA1_Contig2734.frz3.gene4"/>
</dbReference>
<sequence length="293" mass="35425">MSERHNEYNIINNECSTSQTIDIKMKNVDGIILPKRNIYRTNIENINEFDYELNNLSKIKDKDKLEDKINLVLLKINICKNICNFHDPNVQIASKEAKRLTLIELLDFFSQNDLKILNNNIWNSENIYLEIFELFSKNVIRDLPPNEDELNYEEDEDFDNYTDPAWEHLELIYNIFIKFIESKDFRITLAKKYLNEEFLEKIFYLFYSEDIREREQLAKISTNSLQLWKEEGRIKYLLKEYNNKITPIIFNSLRFCSKNHWNKEVKKLSEDVQNILAERDWKLWNKLIEENLE</sequence>
<name>A0A1I8BIZ8_MELHA</name>
<evidence type="ECO:0000313" key="3">
    <source>
        <dbReference type="WBParaSite" id="MhA1_Contig2734.frz3.gene4"/>
    </source>
</evidence>
<dbReference type="GO" id="GO:0007165">
    <property type="term" value="P:signal transduction"/>
    <property type="evidence" value="ECO:0007669"/>
    <property type="project" value="InterPro"/>
</dbReference>
<dbReference type="Proteomes" id="UP000095281">
    <property type="component" value="Unplaced"/>
</dbReference>
<dbReference type="PANTHER" id="PTHR10257">
    <property type="entry name" value="SERINE/THREONINE PROTEIN PHOSPHATASE 2A PP2A REGULATORY SUBUNIT B"/>
    <property type="match status" value="1"/>
</dbReference>
<dbReference type="PANTHER" id="PTHR10257:SF3">
    <property type="entry name" value="SERINE_THREONINE-PROTEIN PHOSPHATASE 2A 56 KDA REGULATORY SUBUNIT GAMMA ISOFORM"/>
    <property type="match status" value="1"/>
</dbReference>
<keyword evidence="2" id="KW-1185">Reference proteome</keyword>
<evidence type="ECO:0000256" key="1">
    <source>
        <dbReference type="ARBA" id="ARBA00009745"/>
    </source>
</evidence>
<dbReference type="Gene3D" id="1.25.10.10">
    <property type="entry name" value="Leucine-rich Repeat Variant"/>
    <property type="match status" value="2"/>
</dbReference>
<dbReference type="SUPFAM" id="SSF48371">
    <property type="entry name" value="ARM repeat"/>
    <property type="match status" value="2"/>
</dbReference>
<dbReference type="GO" id="GO:0019888">
    <property type="term" value="F:protein phosphatase regulator activity"/>
    <property type="evidence" value="ECO:0007669"/>
    <property type="project" value="InterPro"/>
</dbReference>
<evidence type="ECO:0000313" key="2">
    <source>
        <dbReference type="Proteomes" id="UP000095281"/>
    </source>
</evidence>
<accession>A0A1I8BIZ8</accession>
<organism evidence="2 3">
    <name type="scientific">Meloidogyne hapla</name>
    <name type="common">Root-knot nematode worm</name>
    <dbReference type="NCBI Taxonomy" id="6305"/>
    <lineage>
        <taxon>Eukaryota</taxon>
        <taxon>Metazoa</taxon>
        <taxon>Ecdysozoa</taxon>
        <taxon>Nematoda</taxon>
        <taxon>Chromadorea</taxon>
        <taxon>Rhabditida</taxon>
        <taxon>Tylenchina</taxon>
        <taxon>Tylenchomorpha</taxon>
        <taxon>Tylenchoidea</taxon>
        <taxon>Meloidogynidae</taxon>
        <taxon>Meloidogyninae</taxon>
        <taxon>Meloidogyne</taxon>
    </lineage>
</organism>
<proteinExistence type="inferred from homology"/>
<dbReference type="InterPro" id="IPR016024">
    <property type="entry name" value="ARM-type_fold"/>
</dbReference>
<dbReference type="AlphaFoldDB" id="A0A1I8BIZ8"/>
<dbReference type="Pfam" id="PF01603">
    <property type="entry name" value="B56"/>
    <property type="match status" value="1"/>
</dbReference>
<dbReference type="InterPro" id="IPR002554">
    <property type="entry name" value="PP2A_B56"/>
</dbReference>
<protein>
    <submittedName>
        <fullName evidence="3">Uncharacterized protein</fullName>
    </submittedName>
</protein>
<dbReference type="InterPro" id="IPR011989">
    <property type="entry name" value="ARM-like"/>
</dbReference>
<reference evidence="3" key="1">
    <citation type="submission" date="2016-11" db="UniProtKB">
        <authorList>
            <consortium name="WormBaseParasite"/>
        </authorList>
    </citation>
    <scope>IDENTIFICATION</scope>
</reference>